<dbReference type="GO" id="GO:0010976">
    <property type="term" value="P:positive regulation of neuron projection development"/>
    <property type="evidence" value="ECO:0007669"/>
    <property type="project" value="TreeGrafter"/>
</dbReference>
<dbReference type="PANTHER" id="PTHR24416:SF349">
    <property type="entry name" value="TYROSINE-PROTEIN KINASE RYK"/>
    <property type="match status" value="1"/>
</dbReference>
<keyword evidence="14" id="KW-0325">Glycoprotein</keyword>
<dbReference type="InterPro" id="IPR008266">
    <property type="entry name" value="Tyr_kinase_AS"/>
</dbReference>
<dbReference type="InterPro" id="IPR050122">
    <property type="entry name" value="RTK"/>
</dbReference>
<evidence type="ECO:0000256" key="12">
    <source>
        <dbReference type="ARBA" id="ARBA00023137"/>
    </source>
</evidence>
<protein>
    <recommendedName>
        <fullName evidence="2">receptor protein-tyrosine kinase</fullName>
        <ecNumber evidence="2">2.7.10.1</ecNumber>
    </recommendedName>
</protein>
<evidence type="ECO:0000313" key="19">
    <source>
        <dbReference type="EMBL" id="CAB3265842.1"/>
    </source>
</evidence>
<dbReference type="FunFam" id="1.10.510.10:FF:000165">
    <property type="entry name" value="Tyrosine-protein kinase RYK"/>
    <property type="match status" value="1"/>
</dbReference>
<evidence type="ECO:0000256" key="15">
    <source>
        <dbReference type="SAM" id="MobiDB-lite"/>
    </source>
</evidence>
<dbReference type="GO" id="GO:0005886">
    <property type="term" value="C:plasma membrane"/>
    <property type="evidence" value="ECO:0007669"/>
    <property type="project" value="TreeGrafter"/>
</dbReference>
<feature type="domain" description="Protein kinase" evidence="17">
    <location>
        <begin position="329"/>
        <end position="603"/>
    </location>
</feature>
<keyword evidence="12" id="KW-0829">Tyrosine-protein kinase</keyword>
<dbReference type="SMART" id="SM00469">
    <property type="entry name" value="WIF"/>
    <property type="match status" value="1"/>
</dbReference>
<comment type="subcellular location">
    <subcellularLocation>
        <location evidence="1">Membrane</location>
        <topology evidence="1">Single-pass membrane protein</topology>
    </subcellularLocation>
</comment>
<evidence type="ECO:0000256" key="1">
    <source>
        <dbReference type="ARBA" id="ARBA00004167"/>
    </source>
</evidence>
<evidence type="ECO:0000256" key="4">
    <source>
        <dbReference type="ARBA" id="ARBA00022679"/>
    </source>
</evidence>
<reference evidence="19" key="1">
    <citation type="submission" date="2020-04" db="EMBL/GenBank/DDBJ databases">
        <authorList>
            <person name="Neveu A P."/>
        </authorList>
    </citation>
    <scope>NUCLEOTIDE SEQUENCE</scope>
    <source>
        <tissue evidence="19">Whole embryo</tissue>
    </source>
</reference>
<keyword evidence="10 16" id="KW-1133">Transmembrane helix</keyword>
<evidence type="ECO:0000256" key="14">
    <source>
        <dbReference type="ARBA" id="ARBA00023180"/>
    </source>
</evidence>
<proteinExistence type="evidence at transcript level"/>
<evidence type="ECO:0000256" key="16">
    <source>
        <dbReference type="SAM" id="Phobius"/>
    </source>
</evidence>
<dbReference type="Gene3D" id="2.60.40.2170">
    <property type="entry name" value="Wnt, WIF domain"/>
    <property type="match status" value="1"/>
</dbReference>
<keyword evidence="7" id="KW-0547">Nucleotide-binding</keyword>
<dbReference type="InterPro" id="IPR003306">
    <property type="entry name" value="WIF"/>
</dbReference>
<dbReference type="GO" id="GO:0007409">
    <property type="term" value="P:axonogenesis"/>
    <property type="evidence" value="ECO:0007669"/>
    <property type="project" value="TreeGrafter"/>
</dbReference>
<dbReference type="GO" id="GO:0007169">
    <property type="term" value="P:cell surface receptor protein tyrosine kinase signaling pathway"/>
    <property type="evidence" value="ECO:0007669"/>
    <property type="project" value="TreeGrafter"/>
</dbReference>
<keyword evidence="13" id="KW-0675">Receptor</keyword>
<keyword evidence="6" id="KW-0732">Signal</keyword>
<keyword evidence="3" id="KW-0597">Phosphoprotein</keyword>
<keyword evidence="8 19" id="KW-0418">Kinase</keyword>
<dbReference type="PROSITE" id="PS50814">
    <property type="entry name" value="WIF"/>
    <property type="match status" value="1"/>
</dbReference>
<dbReference type="GO" id="GO:0004714">
    <property type="term" value="F:transmembrane receptor protein tyrosine kinase activity"/>
    <property type="evidence" value="ECO:0007669"/>
    <property type="project" value="UniProtKB-EC"/>
</dbReference>
<evidence type="ECO:0000259" key="17">
    <source>
        <dbReference type="PROSITE" id="PS50011"/>
    </source>
</evidence>
<dbReference type="GO" id="GO:0051897">
    <property type="term" value="P:positive regulation of phosphatidylinositol 3-kinase/protein kinase B signal transduction"/>
    <property type="evidence" value="ECO:0007669"/>
    <property type="project" value="TreeGrafter"/>
</dbReference>
<evidence type="ECO:0000256" key="6">
    <source>
        <dbReference type="ARBA" id="ARBA00022729"/>
    </source>
</evidence>
<keyword evidence="4" id="KW-0808">Transferase</keyword>
<dbReference type="SUPFAM" id="SSF56112">
    <property type="entry name" value="Protein kinase-like (PK-like)"/>
    <property type="match status" value="1"/>
</dbReference>
<dbReference type="GO" id="GO:0005524">
    <property type="term" value="F:ATP binding"/>
    <property type="evidence" value="ECO:0007669"/>
    <property type="project" value="UniProtKB-KW"/>
</dbReference>
<dbReference type="PROSITE" id="PS00109">
    <property type="entry name" value="PROTEIN_KINASE_TYR"/>
    <property type="match status" value="1"/>
</dbReference>
<organism evidence="19">
    <name type="scientific">Phallusia mammillata</name>
    <dbReference type="NCBI Taxonomy" id="59560"/>
    <lineage>
        <taxon>Eukaryota</taxon>
        <taxon>Metazoa</taxon>
        <taxon>Chordata</taxon>
        <taxon>Tunicata</taxon>
        <taxon>Ascidiacea</taxon>
        <taxon>Phlebobranchia</taxon>
        <taxon>Ascidiidae</taxon>
        <taxon>Phallusia</taxon>
    </lineage>
</organism>
<gene>
    <name evidence="19" type="primary">Ryk</name>
</gene>
<dbReference type="Pfam" id="PF02019">
    <property type="entry name" value="WIF"/>
    <property type="match status" value="1"/>
</dbReference>
<evidence type="ECO:0000256" key="7">
    <source>
        <dbReference type="ARBA" id="ARBA00022741"/>
    </source>
</evidence>
<evidence type="ECO:0000256" key="13">
    <source>
        <dbReference type="ARBA" id="ARBA00023170"/>
    </source>
</evidence>
<keyword evidence="11 16" id="KW-0472">Membrane</keyword>
<dbReference type="InterPro" id="IPR011009">
    <property type="entry name" value="Kinase-like_dom_sf"/>
</dbReference>
<dbReference type="InterPro" id="IPR038677">
    <property type="entry name" value="WIF_sf"/>
</dbReference>
<evidence type="ECO:0000256" key="10">
    <source>
        <dbReference type="ARBA" id="ARBA00022989"/>
    </source>
</evidence>
<dbReference type="InterPro" id="IPR000719">
    <property type="entry name" value="Prot_kinase_dom"/>
</dbReference>
<evidence type="ECO:0000256" key="5">
    <source>
        <dbReference type="ARBA" id="ARBA00022692"/>
    </source>
</evidence>
<keyword evidence="5 16" id="KW-0812">Transmembrane</keyword>
<dbReference type="Gene3D" id="1.10.510.10">
    <property type="entry name" value="Transferase(Phosphotransferase) domain 1"/>
    <property type="match status" value="1"/>
</dbReference>
<name>A0A6F9DQX6_9ASCI</name>
<dbReference type="PANTHER" id="PTHR24416">
    <property type="entry name" value="TYROSINE-PROTEIN KINASE RECEPTOR"/>
    <property type="match status" value="1"/>
</dbReference>
<dbReference type="EMBL" id="LR789980">
    <property type="protein sequence ID" value="CAB3265842.1"/>
    <property type="molecule type" value="mRNA"/>
</dbReference>
<feature type="region of interest" description="Disordered" evidence="15">
    <location>
        <begin position="194"/>
        <end position="220"/>
    </location>
</feature>
<feature type="transmembrane region" description="Helical" evidence="16">
    <location>
        <begin position="17"/>
        <end position="42"/>
    </location>
</feature>
<dbReference type="EC" id="2.7.10.1" evidence="2"/>
<dbReference type="InterPro" id="IPR001245">
    <property type="entry name" value="Ser-Thr/Tyr_kinase_cat_dom"/>
</dbReference>
<evidence type="ECO:0000256" key="11">
    <source>
        <dbReference type="ARBA" id="ARBA00023136"/>
    </source>
</evidence>
<feature type="transmembrane region" description="Helical" evidence="16">
    <location>
        <begin position="228"/>
        <end position="251"/>
    </location>
</feature>
<evidence type="ECO:0000256" key="8">
    <source>
        <dbReference type="ARBA" id="ARBA00022777"/>
    </source>
</evidence>
<dbReference type="PRINTS" id="PR00109">
    <property type="entry name" value="TYRKINASE"/>
</dbReference>
<keyword evidence="9" id="KW-0067">ATP-binding</keyword>
<evidence type="ECO:0000256" key="9">
    <source>
        <dbReference type="ARBA" id="ARBA00022840"/>
    </source>
</evidence>
<dbReference type="PROSITE" id="PS50011">
    <property type="entry name" value="PROTEIN_KINASE_DOM"/>
    <property type="match status" value="1"/>
</dbReference>
<dbReference type="GO" id="GO:0043235">
    <property type="term" value="C:receptor complex"/>
    <property type="evidence" value="ECO:0007669"/>
    <property type="project" value="TreeGrafter"/>
</dbReference>
<evidence type="ECO:0000256" key="2">
    <source>
        <dbReference type="ARBA" id="ARBA00011902"/>
    </source>
</evidence>
<accession>A0A6F9DQX6</accession>
<feature type="domain" description="WIF" evidence="18">
    <location>
        <begin position="40"/>
        <end position="188"/>
    </location>
</feature>
<sequence>MLVNTLSSVWCYNTTMIYWYSCILCLLCFHLELGSASINFYLPQTEVYKLFGVEDAQLFYVNDGRVSKNAAKFVAHVQPEHQNLTFYWQARNSAEYTRVFYDIKWDETQNFSQEYCSSGEQCEIIYKPKLSIPKSGPVPISNQPFSLSLRCTGDFDGNVTIVIDFVFRYTIDDAPQTLNLQIHRLKKCRKDQKRFMHSPSPPTTPLEENVAKTPSDSTFHPDSEQSTLSFYIFIAVFSSLILLIVVAVAVWNCQTSKFNTGARNDNAKSLHVNSPQLVQFLRPDLPNNAQKPQAQSSIMHFTPFINDLGADIGEIRSKLSDIAIPRDAVNIEELILKGTFARIYKGTLEDGSQVMIKTVSDAATEKQQRLLLLEGSMLKGIHHKYLLSIKSVVLDDAMLPPLVIFPFASGGNLKHYLQKVKMTDAPGYYFPSVHTSFEQASTQDLVEIAIQIACGMTHLSKRGLVHKDLATRNCVIDNDMKVKITDNALSRDAFPADYCCLGNNENRPIRWLALESLVHEVYSSASDVWSFGVLLWELQSLAATPYMDIDDFEMADNLRDGYRLIQPINCPDHLYSIMAGCWHYSPDRRPTFSVLLQMLNEFNAELGDYV</sequence>
<evidence type="ECO:0000259" key="18">
    <source>
        <dbReference type="PROSITE" id="PS50814"/>
    </source>
</evidence>
<dbReference type="AlphaFoldDB" id="A0A6F9DQX6"/>
<dbReference type="Pfam" id="PF07714">
    <property type="entry name" value="PK_Tyr_Ser-Thr"/>
    <property type="match status" value="1"/>
</dbReference>
<evidence type="ECO:0000256" key="3">
    <source>
        <dbReference type="ARBA" id="ARBA00022553"/>
    </source>
</evidence>